<accession>A0ACC2UM29</accession>
<gene>
    <name evidence="1" type="ORF">DSO57_1028863</name>
</gene>
<sequence>MQDLYATTQLPTSAVGPSSTDQYLQKFAHPTIHHLVQLVATPHSKIHQHLGIFTQLHPFIQQLQQESLALGNENKNAIVDLRNTMETIHSRLQLVASGSESFTCLHVSRDITHINQQIEQIMIQYFSPEFNWDIQIQNNIAEAINKNTVDPQWTFFYKLLQSLQSNVGQFQTELTLIRSSNISGSSGSPGPSGTNDLTDSPGSNDSPGSDAPPVLLVLLGPLEHLLL</sequence>
<protein>
    <submittedName>
        <fullName evidence="1">Uncharacterized protein</fullName>
    </submittedName>
</protein>
<dbReference type="Proteomes" id="UP001165960">
    <property type="component" value="Unassembled WGS sequence"/>
</dbReference>
<evidence type="ECO:0000313" key="2">
    <source>
        <dbReference type="Proteomes" id="UP001165960"/>
    </source>
</evidence>
<keyword evidence="2" id="KW-1185">Reference proteome</keyword>
<comment type="caution">
    <text evidence="1">The sequence shown here is derived from an EMBL/GenBank/DDBJ whole genome shotgun (WGS) entry which is preliminary data.</text>
</comment>
<reference evidence="1" key="1">
    <citation type="submission" date="2022-04" db="EMBL/GenBank/DDBJ databases">
        <title>Genome of the entomopathogenic fungus Entomophthora muscae.</title>
        <authorList>
            <person name="Elya C."/>
            <person name="Lovett B.R."/>
            <person name="Lee E."/>
            <person name="Macias A.M."/>
            <person name="Hajek A.E."/>
            <person name="De Bivort B.L."/>
            <person name="Kasson M.T."/>
            <person name="De Fine Licht H.H."/>
            <person name="Stajich J.E."/>
        </authorList>
    </citation>
    <scope>NUCLEOTIDE SEQUENCE</scope>
    <source>
        <strain evidence="1">Berkeley</strain>
    </source>
</reference>
<dbReference type="EMBL" id="QTSX02000186">
    <property type="protein sequence ID" value="KAJ9087868.1"/>
    <property type="molecule type" value="Genomic_DNA"/>
</dbReference>
<name>A0ACC2UM29_9FUNG</name>
<organism evidence="1 2">
    <name type="scientific">Entomophthora muscae</name>
    <dbReference type="NCBI Taxonomy" id="34485"/>
    <lineage>
        <taxon>Eukaryota</taxon>
        <taxon>Fungi</taxon>
        <taxon>Fungi incertae sedis</taxon>
        <taxon>Zoopagomycota</taxon>
        <taxon>Entomophthoromycotina</taxon>
        <taxon>Entomophthoromycetes</taxon>
        <taxon>Entomophthorales</taxon>
        <taxon>Entomophthoraceae</taxon>
        <taxon>Entomophthora</taxon>
    </lineage>
</organism>
<proteinExistence type="predicted"/>
<evidence type="ECO:0000313" key="1">
    <source>
        <dbReference type="EMBL" id="KAJ9087868.1"/>
    </source>
</evidence>